<keyword evidence="2" id="KW-1185">Reference proteome</keyword>
<proteinExistence type="predicted"/>
<gene>
    <name evidence="1" type="ORF">ACFOY2_48390</name>
</gene>
<reference evidence="2" key="1">
    <citation type="journal article" date="2019" name="Int. J. Syst. Evol. Microbiol.">
        <title>The Global Catalogue of Microorganisms (GCM) 10K type strain sequencing project: providing services to taxonomists for standard genome sequencing and annotation.</title>
        <authorList>
            <consortium name="The Broad Institute Genomics Platform"/>
            <consortium name="The Broad Institute Genome Sequencing Center for Infectious Disease"/>
            <person name="Wu L."/>
            <person name="Ma J."/>
        </authorList>
    </citation>
    <scope>NUCLEOTIDE SEQUENCE [LARGE SCALE GENOMIC DNA]</scope>
    <source>
        <strain evidence="2">TBRC 1276</strain>
    </source>
</reference>
<name>A0ABV8GMF8_9ACTN</name>
<dbReference type="RefSeq" id="WP_379534928.1">
    <property type="nucleotide sequence ID" value="NZ_JBHSBI010000040.1"/>
</dbReference>
<comment type="caution">
    <text evidence="1">The sequence shown here is derived from an EMBL/GenBank/DDBJ whole genome shotgun (WGS) entry which is preliminary data.</text>
</comment>
<dbReference type="Proteomes" id="UP001595851">
    <property type="component" value="Unassembled WGS sequence"/>
</dbReference>
<accession>A0ABV8GMF8</accession>
<protein>
    <submittedName>
        <fullName evidence="1">Uncharacterized protein</fullName>
    </submittedName>
</protein>
<evidence type="ECO:0000313" key="2">
    <source>
        <dbReference type="Proteomes" id="UP001595851"/>
    </source>
</evidence>
<organism evidence="1 2">
    <name type="scientific">Nonomuraea purpurea</name>
    <dbReference type="NCBI Taxonomy" id="1849276"/>
    <lineage>
        <taxon>Bacteria</taxon>
        <taxon>Bacillati</taxon>
        <taxon>Actinomycetota</taxon>
        <taxon>Actinomycetes</taxon>
        <taxon>Streptosporangiales</taxon>
        <taxon>Streptosporangiaceae</taxon>
        <taxon>Nonomuraea</taxon>
    </lineage>
</organism>
<sequence length="156" mass="17313">MSDVHEVTLALDLRDELSEGELADLCWHLGFGPQPETLSIVTEFPAMAFDEETDEWISVDRPESLLNQRGPAARVGGAVFSELFRRENPAGWAVTSRQELHPDQFDGVGELLCWMATKVHANHVNGDGSVTVGFIRFLEQAVPQPLKVNSDEVSWP</sequence>
<dbReference type="EMBL" id="JBHSBI010000040">
    <property type="protein sequence ID" value="MFC4015108.1"/>
    <property type="molecule type" value="Genomic_DNA"/>
</dbReference>
<evidence type="ECO:0000313" key="1">
    <source>
        <dbReference type="EMBL" id="MFC4015108.1"/>
    </source>
</evidence>